<keyword evidence="1" id="KW-0812">Transmembrane</keyword>
<dbReference type="OrthoDB" id="2357232at2"/>
<proteinExistence type="predicted"/>
<evidence type="ECO:0000259" key="2">
    <source>
        <dbReference type="Pfam" id="PF13273"/>
    </source>
</evidence>
<dbReference type="RefSeq" id="WP_115750671.1">
    <property type="nucleotide sequence ID" value="NZ_PIOD01000020.1"/>
</dbReference>
<name>A0A3D8PLQ1_9BACI</name>
<keyword evidence="1" id="KW-1133">Transmembrane helix</keyword>
<evidence type="ECO:0000313" key="4">
    <source>
        <dbReference type="Proteomes" id="UP000256520"/>
    </source>
</evidence>
<evidence type="ECO:0000313" key="3">
    <source>
        <dbReference type="EMBL" id="RDW16168.1"/>
    </source>
</evidence>
<feature type="transmembrane region" description="Helical" evidence="1">
    <location>
        <begin position="7"/>
        <end position="28"/>
    </location>
</feature>
<dbReference type="EMBL" id="PIOD01000020">
    <property type="protein sequence ID" value="RDW16168.1"/>
    <property type="molecule type" value="Genomic_DNA"/>
</dbReference>
<dbReference type="AlphaFoldDB" id="A0A3D8PLQ1"/>
<sequence>MKRTGEFLFSLIGVILFSLLFVGSLVFYGNMQNSSATEELAQEFLTDENITEVTVGQVVTFLENGVLYFGVISLICAVLGIVSIVLLKRDIKSNAAGKILITTAILSTILTLIVGIVASWAYLIAGITSTVRTKKIRKAA</sequence>
<evidence type="ECO:0000256" key="1">
    <source>
        <dbReference type="SAM" id="Phobius"/>
    </source>
</evidence>
<keyword evidence="1" id="KW-0472">Membrane</keyword>
<dbReference type="Proteomes" id="UP000256520">
    <property type="component" value="Unassembled WGS sequence"/>
</dbReference>
<reference evidence="4" key="1">
    <citation type="submission" date="2017-11" db="EMBL/GenBank/DDBJ databases">
        <authorList>
            <person name="Zhu W."/>
        </authorList>
    </citation>
    <scope>NUCLEOTIDE SEQUENCE [LARGE SCALE GENOMIC DNA]</scope>
    <source>
        <strain evidence="4">CAU 1051</strain>
    </source>
</reference>
<keyword evidence="4" id="KW-1185">Reference proteome</keyword>
<protein>
    <recommendedName>
        <fullName evidence="2">DUF4064 domain-containing protein</fullName>
    </recommendedName>
</protein>
<organism evidence="3 4">
    <name type="scientific">Oceanobacillus chungangensis</name>
    <dbReference type="NCBI Taxonomy" id="1229152"/>
    <lineage>
        <taxon>Bacteria</taxon>
        <taxon>Bacillati</taxon>
        <taxon>Bacillota</taxon>
        <taxon>Bacilli</taxon>
        <taxon>Bacillales</taxon>
        <taxon>Bacillaceae</taxon>
        <taxon>Oceanobacillus</taxon>
    </lineage>
</organism>
<dbReference type="Pfam" id="PF13273">
    <property type="entry name" value="DUF4064"/>
    <property type="match status" value="1"/>
</dbReference>
<feature type="transmembrane region" description="Helical" evidence="1">
    <location>
        <begin position="99"/>
        <end position="123"/>
    </location>
</feature>
<accession>A0A3D8PLQ1</accession>
<feature type="transmembrane region" description="Helical" evidence="1">
    <location>
        <begin position="66"/>
        <end position="87"/>
    </location>
</feature>
<feature type="domain" description="DUF4064" evidence="2">
    <location>
        <begin position="2"/>
        <end position="109"/>
    </location>
</feature>
<gene>
    <name evidence="3" type="ORF">CWR45_14920</name>
</gene>
<comment type="caution">
    <text evidence="3">The sequence shown here is derived from an EMBL/GenBank/DDBJ whole genome shotgun (WGS) entry which is preliminary data.</text>
</comment>
<dbReference type="InterPro" id="IPR025273">
    <property type="entry name" value="DUF4064"/>
</dbReference>